<reference evidence="2 3" key="1">
    <citation type="journal article" date="2017" name="Water Res.">
        <title>Comammox in drinking water systems.</title>
        <authorList>
            <person name="Wang Y."/>
            <person name="Ma L."/>
            <person name="Mao Y."/>
            <person name="Jiang X."/>
            <person name="Xia Y."/>
            <person name="Yu K."/>
            <person name="Li B."/>
            <person name="Zhang T."/>
        </authorList>
    </citation>
    <scope>NUCLEOTIDE SEQUENCE [LARGE SCALE GENOMIC DNA]</scope>
    <source>
        <strain evidence="2">SG_bin8</strain>
    </source>
</reference>
<dbReference type="Proteomes" id="UP000192872">
    <property type="component" value="Unassembled WGS sequence"/>
</dbReference>
<protein>
    <recommendedName>
        <fullName evidence="4">DUF1475 domain-containing protein</fullName>
    </recommendedName>
</protein>
<keyword evidence="1" id="KW-0812">Transmembrane</keyword>
<evidence type="ECO:0008006" key="4">
    <source>
        <dbReference type="Google" id="ProtNLM"/>
    </source>
</evidence>
<evidence type="ECO:0000313" key="2">
    <source>
        <dbReference type="EMBL" id="OQW49598.1"/>
    </source>
</evidence>
<accession>A0A1W9HQ49</accession>
<gene>
    <name evidence="2" type="ORF">A4S15_02405</name>
</gene>
<dbReference type="RefSeq" id="WP_376799801.1">
    <property type="nucleotide sequence ID" value="NZ_DBNB01000008.1"/>
</dbReference>
<evidence type="ECO:0000256" key="1">
    <source>
        <dbReference type="SAM" id="Phobius"/>
    </source>
</evidence>
<comment type="caution">
    <text evidence="2">The sequence shown here is derived from an EMBL/GenBank/DDBJ whole genome shotgun (WGS) entry which is preliminary data.</text>
</comment>
<feature type="transmembrane region" description="Helical" evidence="1">
    <location>
        <begin position="69"/>
        <end position="90"/>
    </location>
</feature>
<proteinExistence type="predicted"/>
<keyword evidence="1" id="KW-0472">Membrane</keyword>
<keyword evidence="1" id="KW-1133">Transmembrane helix</keyword>
<evidence type="ECO:0000313" key="3">
    <source>
        <dbReference type="Proteomes" id="UP000192872"/>
    </source>
</evidence>
<name>A0A1W9HQ49_9HYPH</name>
<dbReference type="EMBL" id="LWDL01000031">
    <property type="protein sequence ID" value="OQW49598.1"/>
    <property type="molecule type" value="Genomic_DNA"/>
</dbReference>
<dbReference type="AlphaFoldDB" id="A0A1W9HQ49"/>
<sequence length="106" mass="11542">MRIWRAILIAAALVLVALIIRAALAEDMIAAFIRIGDDPWGVVTFSDLYLGFAVTSTLFWIAEPRKLHAAGFILALLILGNIVSAIWLAWKLPALAQRLASTARAT</sequence>
<feature type="transmembrane region" description="Helical" evidence="1">
    <location>
        <begin position="41"/>
        <end position="62"/>
    </location>
</feature>
<organism evidence="2 3">
    <name type="scientific">Candidatus Raskinella chloraquaticus</name>
    <dbReference type="NCBI Taxonomy" id="1951219"/>
    <lineage>
        <taxon>Bacteria</taxon>
        <taxon>Pseudomonadati</taxon>
        <taxon>Pseudomonadota</taxon>
        <taxon>Alphaproteobacteria</taxon>
        <taxon>Hyphomicrobiales</taxon>
        <taxon>Phreatobacteraceae</taxon>
        <taxon>Candidatus Raskinella</taxon>
    </lineage>
</organism>